<dbReference type="RefSeq" id="WP_057181437.1">
    <property type="nucleotide sequence ID" value="NZ_BDQM01000025.1"/>
</dbReference>
<sequence>MIKTTKEWCEIYDKNKCDYPDWLKEAVKNKSGSLDSCLEEDRREGNSNGEAVLLGDGIYM</sequence>
<proteinExistence type="predicted"/>
<gene>
    <name evidence="2" type="ORF">MTCD1_02729</name>
</gene>
<accession>A0ABQ0MXK7</accession>
<keyword evidence="3" id="KW-1185">Reference proteome</keyword>
<protein>
    <submittedName>
        <fullName evidence="2">Uncharacterized protein</fullName>
    </submittedName>
</protein>
<dbReference type="EMBL" id="BDQM01000025">
    <property type="protein sequence ID" value="GAW97103.1"/>
    <property type="molecule type" value="Genomic_DNA"/>
</dbReference>
<evidence type="ECO:0000313" key="3">
    <source>
        <dbReference type="Proteomes" id="UP000197068"/>
    </source>
</evidence>
<organism evidence="2 3">
    <name type="scientific">Colwellia marinimaniae</name>
    <dbReference type="NCBI Taxonomy" id="1513592"/>
    <lineage>
        <taxon>Bacteria</taxon>
        <taxon>Pseudomonadati</taxon>
        <taxon>Pseudomonadota</taxon>
        <taxon>Gammaproteobacteria</taxon>
        <taxon>Alteromonadales</taxon>
        <taxon>Colwelliaceae</taxon>
        <taxon>Colwellia</taxon>
    </lineage>
</organism>
<evidence type="ECO:0000313" key="2">
    <source>
        <dbReference type="EMBL" id="GAW97103.1"/>
    </source>
</evidence>
<feature type="region of interest" description="Disordered" evidence="1">
    <location>
        <begin position="39"/>
        <end position="60"/>
    </location>
</feature>
<evidence type="ECO:0000256" key="1">
    <source>
        <dbReference type="SAM" id="MobiDB-lite"/>
    </source>
</evidence>
<comment type="caution">
    <text evidence="2">The sequence shown here is derived from an EMBL/GenBank/DDBJ whole genome shotgun (WGS) entry which is preliminary data.</text>
</comment>
<dbReference type="Proteomes" id="UP000197068">
    <property type="component" value="Unassembled WGS sequence"/>
</dbReference>
<name>A0ABQ0MXK7_9GAMM</name>
<reference evidence="2 3" key="1">
    <citation type="submission" date="2017-06" db="EMBL/GenBank/DDBJ databases">
        <title>Whole Genome Sequences of Colwellia marinimaniae MTCD1.</title>
        <authorList>
            <person name="Kusumoto H."/>
            <person name="Inoue M."/>
            <person name="Tanikawa K."/>
            <person name="Maeji H."/>
            <person name="Cameron J.H."/>
            <person name="Bartlett D.H."/>
        </authorList>
    </citation>
    <scope>NUCLEOTIDE SEQUENCE [LARGE SCALE GENOMIC DNA]</scope>
    <source>
        <strain evidence="2 3">MTCD1</strain>
    </source>
</reference>